<evidence type="ECO:0000259" key="8">
    <source>
        <dbReference type="Pfam" id="PF10411"/>
    </source>
</evidence>
<keyword evidence="4 7" id="KW-0574">Periplasm</keyword>
<feature type="domain" description="Thioredoxin-like fold" evidence="9">
    <location>
        <begin position="123"/>
        <end position="238"/>
    </location>
</feature>
<reference evidence="10 11" key="1">
    <citation type="submission" date="2019-09" db="EMBL/GenBank/DDBJ databases">
        <title>Wenzhouxiangella sp. Genome sequencing and assembly.</title>
        <authorList>
            <person name="Zhang R."/>
        </authorList>
    </citation>
    <scope>NUCLEOTIDE SEQUENCE [LARGE SCALE GENOMIC DNA]</scope>
    <source>
        <strain evidence="10 11">W260</strain>
    </source>
</reference>
<gene>
    <name evidence="10" type="ORF">F3N42_10415</name>
</gene>
<organism evidence="10 11">
    <name type="scientific">Marinihelvus fidelis</name>
    <dbReference type="NCBI Taxonomy" id="2613842"/>
    <lineage>
        <taxon>Bacteria</taxon>
        <taxon>Pseudomonadati</taxon>
        <taxon>Pseudomonadota</taxon>
        <taxon>Gammaproteobacteria</taxon>
        <taxon>Chromatiales</taxon>
        <taxon>Wenzhouxiangellaceae</taxon>
        <taxon>Marinihelvus</taxon>
    </lineage>
</organism>
<dbReference type="Pfam" id="PF13098">
    <property type="entry name" value="Thioredoxin_2"/>
    <property type="match status" value="1"/>
</dbReference>
<dbReference type="Proteomes" id="UP000325372">
    <property type="component" value="Unassembled WGS sequence"/>
</dbReference>
<feature type="domain" description="Disulphide bond isomerase DsbC/G N-terminal" evidence="8">
    <location>
        <begin position="26"/>
        <end position="92"/>
    </location>
</feature>
<dbReference type="SUPFAM" id="SSF52833">
    <property type="entry name" value="Thioredoxin-like"/>
    <property type="match status" value="1"/>
</dbReference>
<dbReference type="EMBL" id="VYXP01000006">
    <property type="protein sequence ID" value="KAA9130778.1"/>
    <property type="molecule type" value="Genomic_DNA"/>
</dbReference>
<protein>
    <recommendedName>
        <fullName evidence="7">Thiol:disulfide interchange protein</fullName>
    </recommendedName>
</protein>
<dbReference type="InterPro" id="IPR033954">
    <property type="entry name" value="DiS-bond_Isoase_DsbC/G"/>
</dbReference>
<comment type="caution">
    <text evidence="10">The sequence shown here is derived from an EMBL/GenBank/DDBJ whole genome shotgun (WGS) entry which is preliminary data.</text>
</comment>
<dbReference type="CDD" id="cd03020">
    <property type="entry name" value="DsbA_DsbC_DsbG"/>
    <property type="match status" value="1"/>
</dbReference>
<dbReference type="GO" id="GO:0042597">
    <property type="term" value="C:periplasmic space"/>
    <property type="evidence" value="ECO:0007669"/>
    <property type="project" value="UniProtKB-SubCell"/>
</dbReference>
<dbReference type="SUPFAM" id="SSF54423">
    <property type="entry name" value="DsbC/DsbG N-terminal domain-like"/>
    <property type="match status" value="1"/>
</dbReference>
<keyword evidence="5" id="KW-1015">Disulfide bond</keyword>
<evidence type="ECO:0000256" key="7">
    <source>
        <dbReference type="RuleBase" id="RU364038"/>
    </source>
</evidence>
<comment type="function">
    <text evidence="7">Required for disulfide bond formation in some periplasmic proteins. Acts by transferring its disulfide bond to other proteins and is reduced in the process.</text>
</comment>
<sequence>MFESMKARGMAALFACALAPAALAAEETDFAAVEAKIRELAPNVTSIALSDTPIEGLLQAQIGNEIVYVSRDGVYLVQGTMFNMNTRMNVTDEAKSVLRKELIQDLDPKQQITFGPEDADYDLLVFTDIDCGYCRKLHDQIEAYNDEGIAIHYLAFPRAGVGSHSYEKFVSVWCADDQQSALTLAKGGDEPDPQQCDNPIEAQYELGREVGVTGTPALLTADGALIPGYMSPADLRERLDAIASAQ</sequence>
<name>A0A5N0T7R6_9GAMM</name>
<dbReference type="Pfam" id="PF10411">
    <property type="entry name" value="DsbC_N"/>
    <property type="match status" value="1"/>
</dbReference>
<keyword evidence="6 7" id="KW-0676">Redox-active center</keyword>
<keyword evidence="11" id="KW-1185">Reference proteome</keyword>
<evidence type="ECO:0000256" key="4">
    <source>
        <dbReference type="ARBA" id="ARBA00022764"/>
    </source>
</evidence>
<dbReference type="InterPro" id="IPR051470">
    <property type="entry name" value="Thiol:disulfide_interchange"/>
</dbReference>
<evidence type="ECO:0000256" key="2">
    <source>
        <dbReference type="ARBA" id="ARBA00009813"/>
    </source>
</evidence>
<dbReference type="InterPro" id="IPR009094">
    <property type="entry name" value="DiS-bond_isomerase_DsbC/G_N_sf"/>
</dbReference>
<comment type="subcellular location">
    <subcellularLocation>
        <location evidence="1 7">Periplasm</location>
    </subcellularLocation>
</comment>
<evidence type="ECO:0000259" key="9">
    <source>
        <dbReference type="Pfam" id="PF13098"/>
    </source>
</evidence>
<evidence type="ECO:0000256" key="1">
    <source>
        <dbReference type="ARBA" id="ARBA00004418"/>
    </source>
</evidence>
<evidence type="ECO:0000313" key="11">
    <source>
        <dbReference type="Proteomes" id="UP000325372"/>
    </source>
</evidence>
<dbReference type="InterPro" id="IPR012336">
    <property type="entry name" value="Thioredoxin-like_fold"/>
</dbReference>
<dbReference type="RefSeq" id="WP_150864416.1">
    <property type="nucleotide sequence ID" value="NZ_VYXP01000006.1"/>
</dbReference>
<evidence type="ECO:0000256" key="6">
    <source>
        <dbReference type="ARBA" id="ARBA00023284"/>
    </source>
</evidence>
<dbReference type="InterPro" id="IPR018950">
    <property type="entry name" value="DiS-bond_isomerase_DsbC/G_N"/>
</dbReference>
<dbReference type="AlphaFoldDB" id="A0A5N0T7R6"/>
<keyword evidence="3 7" id="KW-0732">Signal</keyword>
<evidence type="ECO:0000256" key="3">
    <source>
        <dbReference type="ARBA" id="ARBA00022729"/>
    </source>
</evidence>
<dbReference type="InterPro" id="IPR036249">
    <property type="entry name" value="Thioredoxin-like_sf"/>
</dbReference>
<feature type="chain" id="PRO_5024516955" description="Thiol:disulfide interchange protein" evidence="7">
    <location>
        <begin position="25"/>
        <end position="246"/>
    </location>
</feature>
<feature type="signal peptide" evidence="7">
    <location>
        <begin position="1"/>
        <end position="24"/>
    </location>
</feature>
<proteinExistence type="inferred from homology"/>
<dbReference type="PANTHER" id="PTHR35272">
    <property type="entry name" value="THIOL:DISULFIDE INTERCHANGE PROTEIN DSBC-RELATED"/>
    <property type="match status" value="1"/>
</dbReference>
<dbReference type="Gene3D" id="3.40.30.10">
    <property type="entry name" value="Glutaredoxin"/>
    <property type="match status" value="1"/>
</dbReference>
<comment type="similarity">
    <text evidence="2 7">Belongs to the thioredoxin family. DsbC subfamily.</text>
</comment>
<accession>A0A5N0T7R6</accession>
<evidence type="ECO:0000256" key="5">
    <source>
        <dbReference type="ARBA" id="ARBA00023157"/>
    </source>
</evidence>
<dbReference type="Gene3D" id="3.10.450.70">
    <property type="entry name" value="Disulphide bond isomerase, DsbC/G, N-terminal"/>
    <property type="match status" value="1"/>
</dbReference>
<evidence type="ECO:0000313" key="10">
    <source>
        <dbReference type="EMBL" id="KAA9130778.1"/>
    </source>
</evidence>
<dbReference type="PANTHER" id="PTHR35272:SF3">
    <property type="entry name" value="THIOL:DISULFIDE INTERCHANGE PROTEIN DSBC"/>
    <property type="match status" value="1"/>
</dbReference>